<dbReference type="Proteomes" id="UP000323819">
    <property type="component" value="Unassembled WGS sequence"/>
</dbReference>
<organism evidence="1 2">
    <name type="scientific">Vibrio cholerae</name>
    <dbReference type="NCBI Taxonomy" id="666"/>
    <lineage>
        <taxon>Bacteria</taxon>
        <taxon>Pseudomonadati</taxon>
        <taxon>Pseudomonadota</taxon>
        <taxon>Gammaproteobacteria</taxon>
        <taxon>Vibrionales</taxon>
        <taxon>Vibrionaceae</taxon>
        <taxon>Vibrio</taxon>
    </lineage>
</organism>
<dbReference type="EMBL" id="VSIJ01000026">
    <property type="protein sequence ID" value="TXX65725.1"/>
    <property type="molecule type" value="Genomic_DNA"/>
</dbReference>
<protein>
    <submittedName>
        <fullName evidence="1">Iron transporter</fullName>
    </submittedName>
</protein>
<comment type="caution">
    <text evidence="1">The sequence shown here is derived from an EMBL/GenBank/DDBJ whole genome shotgun (WGS) entry which is preliminary data.</text>
</comment>
<evidence type="ECO:0000313" key="1">
    <source>
        <dbReference type="EMBL" id="TXX65725.1"/>
    </source>
</evidence>
<evidence type="ECO:0000313" key="2">
    <source>
        <dbReference type="Proteomes" id="UP000323819"/>
    </source>
</evidence>
<sequence length="35" mass="3987">MVSVGVFEFSGMRCQPLRRALAIQIEFCTNNKVKI</sequence>
<dbReference type="PANTHER" id="PTHR37103">
    <property type="entry name" value="PUTATIVE-RELATED"/>
    <property type="match status" value="1"/>
</dbReference>
<dbReference type="PANTHER" id="PTHR37103:SF1">
    <property type="entry name" value="DUF6602 DOMAIN-CONTAINING PROTEIN"/>
    <property type="match status" value="1"/>
</dbReference>
<accession>A0ABD7SNH5</accession>
<proteinExistence type="predicted"/>
<dbReference type="AntiFam" id="ANF00278">
    <property type="entry name" value="Spurious ORF motif from attC repeats"/>
</dbReference>
<dbReference type="NCBIfam" id="NF041952">
    <property type="entry name" value="super_attC_Vc_1"/>
    <property type="match status" value="1"/>
</dbReference>
<reference evidence="1 2" key="1">
    <citation type="submission" date="2019-06" db="EMBL/GenBank/DDBJ databases">
        <title>Vibrio cholerae phylogeny based on whole-genome sequencing reveals genetic diversity and population strucutre.</title>
        <authorList>
            <person name="Zhiqiu Y."/>
            <person name="Bin L."/>
            <person name="Lingyan J."/>
        </authorList>
    </citation>
    <scope>NUCLEOTIDE SEQUENCE [LARGE SCALE GENOMIC DNA]</scope>
    <source>
        <strain evidence="1 2">N2814</strain>
    </source>
</reference>
<dbReference type="AlphaFoldDB" id="A0ABD7SNH5"/>
<gene>
    <name evidence="1" type="ORF">FXF03_09850</name>
</gene>
<name>A0ABD7SNH5_VIBCL</name>